<gene>
    <name evidence="2" type="ORF">Bathy05g05100</name>
</gene>
<evidence type="ECO:0000313" key="3">
    <source>
        <dbReference type="Proteomes" id="UP000198341"/>
    </source>
</evidence>
<protein>
    <submittedName>
        <fullName evidence="2">Uncharacterized protein</fullName>
    </submittedName>
</protein>
<dbReference type="Gene3D" id="2.130.10.10">
    <property type="entry name" value="YVTN repeat-like/Quinoprotein amine dehydrogenase"/>
    <property type="match status" value="1"/>
</dbReference>
<name>K8EFN5_9CHLO</name>
<dbReference type="EMBL" id="FO082274">
    <property type="protein sequence ID" value="CCO16804.1"/>
    <property type="molecule type" value="Genomic_DNA"/>
</dbReference>
<dbReference type="GeneID" id="19016013"/>
<dbReference type="InterPro" id="IPR001680">
    <property type="entry name" value="WD40_rpt"/>
</dbReference>
<dbReference type="PANTHER" id="PTHR45296">
    <property type="entry name" value="TRANSDUCIN/WD40 REPEAT-LIKE SUPERFAMILY PROTEIN"/>
    <property type="match status" value="1"/>
</dbReference>
<organism evidence="2 3">
    <name type="scientific">Bathycoccus prasinos</name>
    <dbReference type="NCBI Taxonomy" id="41875"/>
    <lineage>
        <taxon>Eukaryota</taxon>
        <taxon>Viridiplantae</taxon>
        <taxon>Chlorophyta</taxon>
        <taxon>Mamiellophyceae</taxon>
        <taxon>Mamiellales</taxon>
        <taxon>Bathycoccaceae</taxon>
        <taxon>Bathycoccus</taxon>
    </lineage>
</organism>
<dbReference type="KEGG" id="bpg:Bathy05g05100"/>
<dbReference type="RefSeq" id="XP_007513246.1">
    <property type="nucleotide sequence ID" value="XM_007513184.1"/>
</dbReference>
<accession>K8EFN5</accession>
<dbReference type="OrthoDB" id="551229at2759"/>
<sequence>MPICTCTINKIYKFRFIPSPCCCDLSVPLARFPHSFALSSLLKITRVFLFRMSGGATTTTTSRSRTLVNDLPGTIRKGTLCVDRARQSSLVLAGTECGHVFITDLRLSTVSRNKDIEGKEKQQQQQQQQQKWRFKGEEIGACLFDAIDPERYVYFARNAVLEMHDRRKTTSSSSSNDDDVQQTKSKIFSRTFSDDVSALALDAKCHRMAVADDSGDVNVVSLAMREDGGEEFPLMQTFKNAHGDASSGCATAVSFRAHKPEEIISAGYDCTVKKWEINRKNKELNVWKIKEVQSARKGNEAFVESTSTAFNPPFINSMKCWEEDTFVGSNSINSSSSNSNISIGSMKRLCVVARGDGIVSVLDLDGKTGSSKKNTSNGKKKSGGSAMPLQNFSAIHLGEAMKEDGSRFGHTHACSYAQFLPRHEGSKIISGGLDGKIVIWDWTLEREESANKVLETGGVLETIEHGLKVSAIATGDFVDDSVVVIADVSKSISAYTLE</sequence>
<feature type="repeat" description="WD" evidence="1">
    <location>
        <begin position="407"/>
        <end position="441"/>
    </location>
</feature>
<dbReference type="InterPro" id="IPR036322">
    <property type="entry name" value="WD40_repeat_dom_sf"/>
</dbReference>
<evidence type="ECO:0000256" key="1">
    <source>
        <dbReference type="PROSITE-ProRule" id="PRU00221"/>
    </source>
</evidence>
<proteinExistence type="predicted"/>
<keyword evidence="1" id="KW-0853">WD repeat</keyword>
<dbReference type="PANTHER" id="PTHR45296:SF1">
    <property type="entry name" value="TRANSDUCIN_WD40 REPEAT-LIKE SUPERFAMILY PROTEIN"/>
    <property type="match status" value="1"/>
</dbReference>
<dbReference type="STRING" id="41875.K8EFN5"/>
<evidence type="ECO:0000313" key="2">
    <source>
        <dbReference type="EMBL" id="CCO16804.1"/>
    </source>
</evidence>
<dbReference type="SMART" id="SM00320">
    <property type="entry name" value="WD40"/>
    <property type="match status" value="3"/>
</dbReference>
<reference evidence="2 3" key="1">
    <citation type="submission" date="2011-10" db="EMBL/GenBank/DDBJ databases">
        <authorList>
            <person name="Genoscope - CEA"/>
        </authorList>
    </citation>
    <scope>NUCLEOTIDE SEQUENCE [LARGE SCALE GENOMIC DNA]</scope>
    <source>
        <strain evidence="2 3">RCC 1105</strain>
    </source>
</reference>
<keyword evidence="3" id="KW-1185">Reference proteome</keyword>
<dbReference type="SUPFAM" id="SSF50978">
    <property type="entry name" value="WD40 repeat-like"/>
    <property type="match status" value="1"/>
</dbReference>
<dbReference type="Proteomes" id="UP000198341">
    <property type="component" value="Chromosome 5"/>
</dbReference>
<dbReference type="InterPro" id="IPR015943">
    <property type="entry name" value="WD40/YVTN_repeat-like_dom_sf"/>
</dbReference>
<dbReference type="AlphaFoldDB" id="K8EFN5"/>
<dbReference type="PROSITE" id="PS50082">
    <property type="entry name" value="WD_REPEATS_2"/>
    <property type="match status" value="1"/>
</dbReference>